<name>A0A2M7TB61_9ACTN</name>
<dbReference type="AlphaFoldDB" id="A0A2M7TB61"/>
<dbReference type="Gene3D" id="6.10.250.290">
    <property type="match status" value="1"/>
</dbReference>
<dbReference type="GO" id="GO:0070180">
    <property type="term" value="F:large ribosomal subunit rRNA binding"/>
    <property type="evidence" value="ECO:0007669"/>
    <property type="project" value="UniProtKB-UniRule"/>
</dbReference>
<dbReference type="HAMAP" id="MF_00362">
    <property type="entry name" value="Ribosomal_uL10"/>
    <property type="match status" value="1"/>
</dbReference>
<dbReference type="NCBIfam" id="NF000955">
    <property type="entry name" value="PRK00099.1-1"/>
    <property type="match status" value="1"/>
</dbReference>
<evidence type="ECO:0000256" key="3">
    <source>
        <dbReference type="ARBA" id="ARBA00023274"/>
    </source>
</evidence>
<organism evidence="6 7">
    <name type="scientific">Candidatus Aquicultor secundus</name>
    <dbReference type="NCBI Taxonomy" id="1973895"/>
    <lineage>
        <taxon>Bacteria</taxon>
        <taxon>Bacillati</taxon>
        <taxon>Actinomycetota</taxon>
        <taxon>Candidatus Aquicultoria</taxon>
        <taxon>Candidatus Aquicultorales</taxon>
        <taxon>Candidatus Aquicultoraceae</taxon>
        <taxon>Candidatus Aquicultor</taxon>
    </lineage>
</organism>
<evidence type="ECO:0000313" key="6">
    <source>
        <dbReference type="EMBL" id="PIZ42318.1"/>
    </source>
</evidence>
<dbReference type="InterPro" id="IPR043141">
    <property type="entry name" value="Ribosomal_uL10-like_sf"/>
</dbReference>
<keyword evidence="2 5" id="KW-0689">Ribosomal protein</keyword>
<keyword evidence="5" id="KW-0694">RNA-binding</keyword>
<dbReference type="InterPro" id="IPR047865">
    <property type="entry name" value="Ribosomal_uL10_bac_type"/>
</dbReference>
<dbReference type="Proteomes" id="UP000230956">
    <property type="component" value="Unassembled WGS sequence"/>
</dbReference>
<comment type="caution">
    <text evidence="6">The sequence shown here is derived from an EMBL/GenBank/DDBJ whole genome shotgun (WGS) entry which is preliminary data.</text>
</comment>
<keyword evidence="5" id="KW-0699">rRNA-binding</keyword>
<comment type="similarity">
    <text evidence="1 5">Belongs to the universal ribosomal protein uL10 family.</text>
</comment>
<accession>A0A2M7TB61</accession>
<dbReference type="PANTHER" id="PTHR11560">
    <property type="entry name" value="39S RIBOSOMAL PROTEIN L10, MITOCHONDRIAL"/>
    <property type="match status" value="1"/>
</dbReference>
<reference evidence="7" key="1">
    <citation type="submission" date="2017-09" db="EMBL/GenBank/DDBJ databases">
        <title>Depth-based differentiation of microbial function through sediment-hosted aquifers and enrichment of novel symbionts in the deep terrestrial subsurface.</title>
        <authorList>
            <person name="Probst A.J."/>
            <person name="Ladd B."/>
            <person name="Jarett J.K."/>
            <person name="Geller-Mcgrath D.E."/>
            <person name="Sieber C.M.K."/>
            <person name="Emerson J.B."/>
            <person name="Anantharaman K."/>
            <person name="Thomas B.C."/>
            <person name="Malmstrom R."/>
            <person name="Stieglmeier M."/>
            <person name="Klingl A."/>
            <person name="Woyke T."/>
            <person name="Ryan C.M."/>
            <person name="Banfield J.F."/>
        </authorList>
    </citation>
    <scope>NUCLEOTIDE SEQUENCE [LARGE SCALE GENOMIC DNA]</scope>
</reference>
<dbReference type="GO" id="GO:0005840">
    <property type="term" value="C:ribosome"/>
    <property type="evidence" value="ECO:0007669"/>
    <property type="project" value="UniProtKB-KW"/>
</dbReference>
<sequence length="172" mass="18697">MARPEKEATVEEIKEKMGKAKSVILTDYRGLNFEQISDLRNKLRAQGVEYKVFKNTLAKLATKELDLTELDPYLVGPTAMVISYEDATAPAKTLVDFARVTKLLELKGGFVEGAVIGGDSVRSLATIPPKEILIAMFMGGLKSPLYGLARSLNQITAGLARVLNQVAQQKGA</sequence>
<protein>
    <recommendedName>
        <fullName evidence="4 5">Large ribosomal subunit protein uL10</fullName>
    </recommendedName>
</protein>
<gene>
    <name evidence="5" type="primary">rplJ</name>
    <name evidence="6" type="ORF">COY37_00640</name>
</gene>
<dbReference type="Gene3D" id="3.30.70.1730">
    <property type="match status" value="1"/>
</dbReference>
<dbReference type="SUPFAM" id="SSF160369">
    <property type="entry name" value="Ribosomal protein L10-like"/>
    <property type="match status" value="1"/>
</dbReference>
<comment type="subunit">
    <text evidence="5">Part of the ribosomal stalk of the 50S ribosomal subunit. The N-terminus interacts with L11 and the large rRNA to form the base of the stalk. The C-terminus forms an elongated spine to which L12 dimers bind in a sequential fashion forming a multimeric L10(L12)X complex.</text>
</comment>
<evidence type="ECO:0000256" key="1">
    <source>
        <dbReference type="ARBA" id="ARBA00008889"/>
    </source>
</evidence>
<dbReference type="CDD" id="cd05797">
    <property type="entry name" value="Ribosomal_L10"/>
    <property type="match status" value="1"/>
</dbReference>
<dbReference type="InterPro" id="IPR001790">
    <property type="entry name" value="Ribosomal_uL10"/>
</dbReference>
<keyword evidence="3 5" id="KW-0687">Ribonucleoprotein</keyword>
<evidence type="ECO:0000256" key="4">
    <source>
        <dbReference type="ARBA" id="ARBA00035202"/>
    </source>
</evidence>
<comment type="function">
    <text evidence="5">Forms part of the ribosomal stalk, playing a central role in the interaction of the ribosome with GTP-bound translation factors.</text>
</comment>
<evidence type="ECO:0000256" key="2">
    <source>
        <dbReference type="ARBA" id="ARBA00022980"/>
    </source>
</evidence>
<dbReference type="RefSeq" id="WP_286677474.1">
    <property type="nucleotide sequence ID" value="NZ_MNXI01000008.1"/>
</dbReference>
<dbReference type="GO" id="GO:1990904">
    <property type="term" value="C:ribonucleoprotein complex"/>
    <property type="evidence" value="ECO:0007669"/>
    <property type="project" value="UniProtKB-KW"/>
</dbReference>
<proteinExistence type="inferred from homology"/>
<dbReference type="EMBL" id="PFNG01000019">
    <property type="protein sequence ID" value="PIZ42318.1"/>
    <property type="molecule type" value="Genomic_DNA"/>
</dbReference>
<dbReference type="InterPro" id="IPR022973">
    <property type="entry name" value="Ribosomal_uL10_bac"/>
</dbReference>
<evidence type="ECO:0000313" key="7">
    <source>
        <dbReference type="Proteomes" id="UP000230956"/>
    </source>
</evidence>
<evidence type="ECO:0000256" key="5">
    <source>
        <dbReference type="HAMAP-Rule" id="MF_00362"/>
    </source>
</evidence>
<dbReference type="Pfam" id="PF00466">
    <property type="entry name" value="Ribosomal_L10"/>
    <property type="match status" value="1"/>
</dbReference>
<dbReference type="GO" id="GO:0006412">
    <property type="term" value="P:translation"/>
    <property type="evidence" value="ECO:0007669"/>
    <property type="project" value="UniProtKB-UniRule"/>
</dbReference>